<comment type="caution">
    <text evidence="2">The sequence shown here is derived from an EMBL/GenBank/DDBJ whole genome shotgun (WGS) entry which is preliminary data.</text>
</comment>
<keyword evidence="3" id="KW-1185">Reference proteome</keyword>
<dbReference type="EMBL" id="JARBJD010000026">
    <property type="protein sequence ID" value="KAK2959929.1"/>
    <property type="molecule type" value="Genomic_DNA"/>
</dbReference>
<evidence type="ECO:0000313" key="3">
    <source>
        <dbReference type="Proteomes" id="UP001281761"/>
    </source>
</evidence>
<evidence type="ECO:0000256" key="1">
    <source>
        <dbReference type="SAM" id="MobiDB-lite"/>
    </source>
</evidence>
<dbReference type="SUPFAM" id="SSF48371">
    <property type="entry name" value="ARM repeat"/>
    <property type="match status" value="1"/>
</dbReference>
<dbReference type="InterPro" id="IPR016024">
    <property type="entry name" value="ARM-type_fold"/>
</dbReference>
<name>A0ABQ9Y8D7_9EUKA</name>
<gene>
    <name evidence="2" type="ORF">BLNAU_5126</name>
</gene>
<reference evidence="2 3" key="1">
    <citation type="journal article" date="2022" name="bioRxiv">
        <title>Genomics of Preaxostyla Flagellates Illuminates Evolutionary Transitions and the Path Towards Mitochondrial Loss.</title>
        <authorList>
            <person name="Novak L.V.F."/>
            <person name="Treitli S.C."/>
            <person name="Pyrih J."/>
            <person name="Halakuc P."/>
            <person name="Pipaliya S.V."/>
            <person name="Vacek V."/>
            <person name="Brzon O."/>
            <person name="Soukal P."/>
            <person name="Eme L."/>
            <person name="Dacks J.B."/>
            <person name="Karnkowska A."/>
            <person name="Elias M."/>
            <person name="Hampl V."/>
        </authorList>
    </citation>
    <scope>NUCLEOTIDE SEQUENCE [LARGE SCALE GENOMIC DNA]</scope>
    <source>
        <strain evidence="2">NAU3</strain>
        <tissue evidence="2">Gut</tissue>
    </source>
</reference>
<feature type="region of interest" description="Disordered" evidence="1">
    <location>
        <begin position="822"/>
        <end position="843"/>
    </location>
</feature>
<dbReference type="Proteomes" id="UP001281761">
    <property type="component" value="Unassembled WGS sequence"/>
</dbReference>
<evidence type="ECO:0000313" key="2">
    <source>
        <dbReference type="EMBL" id="KAK2959929.1"/>
    </source>
</evidence>
<organism evidence="2 3">
    <name type="scientific">Blattamonas nauphoetae</name>
    <dbReference type="NCBI Taxonomy" id="2049346"/>
    <lineage>
        <taxon>Eukaryota</taxon>
        <taxon>Metamonada</taxon>
        <taxon>Preaxostyla</taxon>
        <taxon>Oxymonadida</taxon>
        <taxon>Blattamonas</taxon>
    </lineage>
</organism>
<protein>
    <submittedName>
        <fullName evidence="2">Uncharacterized protein</fullName>
    </submittedName>
</protein>
<feature type="compositionally biased region" description="Basic and acidic residues" evidence="1">
    <location>
        <begin position="829"/>
        <end position="843"/>
    </location>
</feature>
<dbReference type="Gene3D" id="1.25.10.10">
    <property type="entry name" value="Leucine-rich Repeat Variant"/>
    <property type="match status" value="1"/>
</dbReference>
<sequence>MKTLRRSKQFKLEGEVQTCLTNDSSLQASARSREEVLVSTVNDLLNTMKTEDDHAMSHSLAKLSSMTRLAGFCSVFVELNGIEELVSLKSRLVQEDSAKTLFELICGLSFYGSEAAIPLLTSPIPNDLVDLLQTSDTGTTELILKTLVNIGVDNRELFRSQLGATLLQSISLLLQKSLRIHHQHLFTQDGIVFIGKSLQDKITKPCLNLLILVMERSELFRLDNEDVQLIVSLLRHCSTDIVLLLLRTLRTLTSNSHYARTRKQNIQVAQIDGNTKPIPMIQLVTELFGAYLNRLRTQIEQIQTIWTTEPDNAMLLDRNTSSGGTDASEPLDVVKLTTQISATCEVLRGLSHLFSCAVFWEKKLHEMLLDSEMLRLFGEFFSFCRKTIELENSLQKQNPTIELSWMDSRTTIRNDTTCIAHYCMVGMMKLYRLSRDQSHLFFKAIYPQHRNPHQHFFSVLSALLAFGVPNLAQPIVFIVNTILFWKDSDYLSLLISGLIEVLFRYVIKQDIDDEQTEKTLMQIATRILSRGEKGDSKSYQPPEIERDSAHRLSVLLAQSQFVEMMEKRSPMRTERWTMEFRLLRHFCSKFEKTYTDLSSPHVAFSIDCVPFLSWSEDLKGSWFGQTVVFQSLIATLKLQLVLDESLETKAAKFLKSMDTQITESTDDLLSAHVSNSDGSLTDFVKSLLVLFASPNQAIKAATLEMLNGLICVCSAKSLLALVKADLIGQLVLTLNPLSLSLAEAEDIHTCLIQIISNSVWLATQDGLKKLKIEDLDEHQSVRETVLKQVLAPSENRFQRQKERPKRRCGSVRDNNTAIFEKGGHRRLDRGKADEQQKLRQRKPDCCQHDQMEQHVGHELFTTIVETAKNCLLFPTFFDLFGQHCLCVGFVRSGITSPLPGERQKHQTTLFSSQIMSNDRLCYCTSTFGRKGVIYVIRVKMNLFILHVLVQTVISTEFLLRDPAAEFPISRDLSSLLQSKRNWNSTQNNEHGIDIILAEGTYFGRNCAVHSETVDFSGCQSILAFEPKPSSKSSLNQKQNTETRHGKIPEAILDILNSTVRIREMILEVDQKETSIATIRASSTTISNCEVITMASMSPFVIVDDTSLMKSWLTVVSSSQKNAQDSNVLLPLVGLIALPADPTSQHGDNSDCCEEAGLFEHSIVGHGLSTSSAHLGLGTGPLFDFGRKGNALHTPTCGFEVSLYSSRIWNTTSEKVASRGLGMVVTQRGIGCSVSQSTNHLSGTSGMNLNWAGHALLSNSSFSSCHSSSIEDLDPVTPPNPPSDPEAIQTYEGEEEAPQISFAAESVKGNEIWINQCFFQDLTDQFGGAIQLSEVQATVTIHTSSFYNCRATTSSGGGLYAQFNDQSDQTMLLFGVELSGCTASMYGGSAFIQNYQTVTVADSQLVCSFTTDMGFPEQLDSFYHYSTASLRVDNSSFSMNTGLNTGAMSLDTRSQSVCEWILTDVLFFENECKATNEEYHVNDVVVSHAGILQTAHCFSTSMNPKCGRKNAAELFVDAIGPTITKIVVEPELTIEDGVFKFGLRMEGVFTGTPKRFDFKVQHESDAVIVLKKLQFDFSKSHLKGIFLNHPTEEESLDFNTEYSLNNVELTQPDSASNAFELGESYNEPEWNWWHHTHNADKTLKTMSFTTPKGPTLTGITAKKDPSDENQVTLSLAVNMILGGEYTLVVFEESDTSETPITIKPVAFTDSTTETTGTVTVPLNGVGQLASGTTYKVKSLKSTTLTVLHDSQTFHTPDAPQLTGVPFSFLTTAHTTFKLVLEGKDLPEGETYLVKLDGFTPTIAVTFSSSKRGESEELALGWTDTLQFDTSYTLASVTLSSDQSITIDTNSLVLTTLAQPEPLVLDVGESAHTNAKFCGDSARPCSSVDVAWKTIAQYSPLATSLRVARSLSLLSSVESRKGSVVKIENQAVPPTLVIPSTASLGDSAGLVSVAGALFLGKVNIDV</sequence>
<accession>A0ABQ9Y8D7</accession>
<dbReference type="InterPro" id="IPR011989">
    <property type="entry name" value="ARM-like"/>
</dbReference>
<proteinExistence type="predicted"/>